<reference evidence="1 2" key="1">
    <citation type="submission" date="2018-07" db="EMBL/GenBank/DDBJ databases">
        <title>Genome sequencing of Runella.</title>
        <authorList>
            <person name="Baek M.-G."/>
            <person name="Yi H."/>
        </authorList>
    </citation>
    <scope>NUCLEOTIDE SEQUENCE [LARGE SCALE GENOMIC DNA]</scope>
    <source>
        <strain evidence="1 2">HYN0085</strain>
    </source>
</reference>
<dbReference type="EMBL" id="CP030850">
    <property type="protein sequence ID" value="AXE16990.1"/>
    <property type="molecule type" value="Genomic_DNA"/>
</dbReference>
<dbReference type="OrthoDB" id="957862at2"/>
<protein>
    <submittedName>
        <fullName evidence="1">Uncharacterized protein</fullName>
    </submittedName>
</protein>
<name>A0A344TEB9_9BACT</name>
<gene>
    <name evidence="1" type="ORF">DR864_04205</name>
</gene>
<dbReference type="InterPro" id="IPR026444">
    <property type="entry name" value="Secre_tail"/>
</dbReference>
<organism evidence="1 2">
    <name type="scientific">Runella rosea</name>
    <dbReference type="NCBI Taxonomy" id="2259595"/>
    <lineage>
        <taxon>Bacteria</taxon>
        <taxon>Pseudomonadati</taxon>
        <taxon>Bacteroidota</taxon>
        <taxon>Cytophagia</taxon>
        <taxon>Cytophagales</taxon>
        <taxon>Spirosomataceae</taxon>
        <taxon>Runella</taxon>
    </lineage>
</organism>
<proteinExistence type="predicted"/>
<dbReference type="AlphaFoldDB" id="A0A344TEB9"/>
<dbReference type="NCBIfam" id="TIGR04183">
    <property type="entry name" value="Por_Secre_tail"/>
    <property type="match status" value="1"/>
</dbReference>
<evidence type="ECO:0000313" key="1">
    <source>
        <dbReference type="EMBL" id="AXE16990.1"/>
    </source>
</evidence>
<accession>A0A344TEB9</accession>
<dbReference type="Proteomes" id="UP000251993">
    <property type="component" value="Chromosome"/>
</dbReference>
<sequence length="128" mass="14594">MKGLMLFILISFFSPFSLPLVEGSAHSICYLFPKSALVSDLTPEYEYFKAYPNPAYELLTVEIGMKLPAHISLKMINSEGEMIRTLADELFPPGRHFFETTLNSVPSGTYLIRYEKQDKVLVRRVVVK</sequence>
<evidence type="ECO:0000313" key="2">
    <source>
        <dbReference type="Proteomes" id="UP000251993"/>
    </source>
</evidence>
<dbReference type="KEGG" id="run:DR864_04205"/>
<keyword evidence="2" id="KW-1185">Reference proteome</keyword>